<keyword evidence="10" id="KW-1185">Reference proteome</keyword>
<dbReference type="AlphaFoldDB" id="A0A918D377"/>
<evidence type="ECO:0000313" key="10">
    <source>
        <dbReference type="Proteomes" id="UP000624041"/>
    </source>
</evidence>
<dbReference type="GO" id="GO:0006508">
    <property type="term" value="P:proteolysis"/>
    <property type="evidence" value="ECO:0007669"/>
    <property type="project" value="UniProtKB-KW"/>
</dbReference>
<dbReference type="InterPro" id="IPR007253">
    <property type="entry name" value="Cell_wall-bd_2"/>
</dbReference>
<dbReference type="Gene3D" id="3.40.50.200">
    <property type="entry name" value="Peptidase S8/S53 domain"/>
    <property type="match status" value="1"/>
</dbReference>
<sequence>MQNKSIKLLSVLAVVLVFLQSILPGAAFAADKTEPAESEGKLSAELLSEFNEDELTSFIITFTEKPDVEKVAMEAAQQADATLSEGNVKELQREAVVTELQRAAETSQAEVMQLLEAEAEQGNAEEIKPYYVANTVAVTATKEVAEKINNLDEVEKIVPNKEKYLHNKTNAERAALPTSPVWNVERVNAPDVWEKGYDGTGIVVATIDSGADWTHPAIKQNYRGYNAATGEVNHTYNWYDITGDSSEPVDVVDHGTHVTGTIVGTNGEQGIGVAPGAEWIAVRAFDSNGRASDSDLLEAAEWVLNPTDANGVERPDLAPDIVNNSWGGGGGYEEFYRDIVKAWVAAGIVPIFSTGNDYNQTPGSVEAPANYPESIAVGAVDQNNELAPFSLLGPSPYGEIKPDVVAPGVNIYSSIPNGRYGTKLGTSMASPAVSGVVALMKQALANLSVQDIQGIIRSSATPLTDDEYTSHPNNGYGYGLLDATAAMEQTLVEKEKSVQRISGYLRYDTAIEISKEGWDRADTVILVRGDDFADALTSVPLAFKEDAPILLTGSSKLYDKTLREIKRLKARNVVIIGGTGAISNSIQSTLQNEGLNVRRISGSSRTDTALLIAKEVNPSGSDQAFVVNGYDFPDALSVAPYAAKNGIPILVTQKDRIPAATTKALSDLNVGKTIVVGGASVVTNAVKNKLPQANRISGNDRYSTNTLLAQHFNPDVEKMYIATGRNFADSLAGAMLAAKNNTGILLVHDRVPASVTKFITEKDVKNLTIFGGKGAVSEEIREELLDLLN</sequence>
<comment type="similarity">
    <text evidence="1 6">Belongs to the peptidase S8 family.</text>
</comment>
<keyword evidence="4 6" id="KW-0720">Serine protease</keyword>
<dbReference type="InterPro" id="IPR000209">
    <property type="entry name" value="Peptidase_S8/S53_dom"/>
</dbReference>
<proteinExistence type="inferred from homology"/>
<organism evidence="9 10">
    <name type="scientific">Oceanobacillus indicireducens</name>
    <dbReference type="NCBI Taxonomy" id="1004261"/>
    <lineage>
        <taxon>Bacteria</taxon>
        <taxon>Bacillati</taxon>
        <taxon>Bacillota</taxon>
        <taxon>Bacilli</taxon>
        <taxon>Bacillales</taxon>
        <taxon>Bacillaceae</taxon>
        <taxon>Oceanobacillus</taxon>
    </lineage>
</organism>
<evidence type="ECO:0000256" key="1">
    <source>
        <dbReference type="ARBA" id="ARBA00011073"/>
    </source>
</evidence>
<reference evidence="9" key="2">
    <citation type="submission" date="2020-09" db="EMBL/GenBank/DDBJ databases">
        <authorList>
            <person name="Sun Q."/>
            <person name="Ohkuma M."/>
        </authorList>
    </citation>
    <scope>NUCLEOTIDE SEQUENCE</scope>
    <source>
        <strain evidence="9">JCM 17251</strain>
    </source>
</reference>
<feature type="active site" description="Charge relay system" evidence="5 6">
    <location>
        <position position="427"/>
    </location>
</feature>
<dbReference type="Pfam" id="PF04122">
    <property type="entry name" value="CW_binding_2"/>
    <property type="match status" value="3"/>
</dbReference>
<dbReference type="InterPro" id="IPR015500">
    <property type="entry name" value="Peptidase_S8_subtilisin-rel"/>
</dbReference>
<evidence type="ECO:0000256" key="2">
    <source>
        <dbReference type="ARBA" id="ARBA00022670"/>
    </source>
</evidence>
<dbReference type="PROSITE" id="PS00137">
    <property type="entry name" value="SUBTILASE_HIS"/>
    <property type="match status" value="1"/>
</dbReference>
<dbReference type="GO" id="GO:0004252">
    <property type="term" value="F:serine-type endopeptidase activity"/>
    <property type="evidence" value="ECO:0007669"/>
    <property type="project" value="UniProtKB-UniRule"/>
</dbReference>
<dbReference type="SUPFAM" id="SSF52743">
    <property type="entry name" value="Subtilisin-like"/>
    <property type="match status" value="1"/>
</dbReference>
<dbReference type="PROSITE" id="PS00138">
    <property type="entry name" value="SUBTILASE_SER"/>
    <property type="match status" value="1"/>
</dbReference>
<dbReference type="PANTHER" id="PTHR43399:SF4">
    <property type="entry name" value="CELL WALL-ASSOCIATED PROTEASE"/>
    <property type="match status" value="1"/>
</dbReference>
<feature type="domain" description="Peptidase S8/S53" evidence="8">
    <location>
        <begin position="199"/>
        <end position="479"/>
    </location>
</feature>
<gene>
    <name evidence="9" type="ORF">GCM10007971_26040</name>
</gene>
<keyword evidence="2 6" id="KW-0645">Protease</keyword>
<dbReference type="InterPro" id="IPR022398">
    <property type="entry name" value="Peptidase_S8_His-AS"/>
</dbReference>
<evidence type="ECO:0000256" key="7">
    <source>
        <dbReference type="SAM" id="SignalP"/>
    </source>
</evidence>
<evidence type="ECO:0000259" key="8">
    <source>
        <dbReference type="Pfam" id="PF00082"/>
    </source>
</evidence>
<dbReference type="RefSeq" id="WP_188858002.1">
    <property type="nucleotide sequence ID" value="NZ_BMOS01000019.1"/>
</dbReference>
<comment type="caution">
    <text evidence="9">The sequence shown here is derived from an EMBL/GenBank/DDBJ whole genome shotgun (WGS) entry which is preliminary data.</text>
</comment>
<feature type="signal peptide" evidence="7">
    <location>
        <begin position="1"/>
        <end position="29"/>
    </location>
</feature>
<feature type="chain" id="PRO_5037689403" description="Peptidase S8/S53 domain-containing protein" evidence="7">
    <location>
        <begin position="30"/>
        <end position="789"/>
    </location>
</feature>
<dbReference type="EMBL" id="BMOS01000019">
    <property type="protein sequence ID" value="GGN61215.1"/>
    <property type="molecule type" value="Genomic_DNA"/>
</dbReference>
<feature type="active site" description="Charge relay system" evidence="5 6">
    <location>
        <position position="208"/>
    </location>
</feature>
<reference evidence="9" key="1">
    <citation type="journal article" date="2014" name="Int. J. Syst. Evol. Microbiol.">
        <title>Complete genome sequence of Corynebacterium casei LMG S-19264T (=DSM 44701T), isolated from a smear-ripened cheese.</title>
        <authorList>
            <consortium name="US DOE Joint Genome Institute (JGI-PGF)"/>
            <person name="Walter F."/>
            <person name="Albersmeier A."/>
            <person name="Kalinowski J."/>
            <person name="Ruckert C."/>
        </authorList>
    </citation>
    <scope>NUCLEOTIDE SEQUENCE</scope>
    <source>
        <strain evidence="9">JCM 17251</strain>
    </source>
</reference>
<evidence type="ECO:0000256" key="5">
    <source>
        <dbReference type="PIRSR" id="PIRSR615500-1"/>
    </source>
</evidence>
<accession>A0A918D377</accession>
<dbReference type="Proteomes" id="UP000624041">
    <property type="component" value="Unassembled WGS sequence"/>
</dbReference>
<evidence type="ECO:0000256" key="6">
    <source>
        <dbReference type="PROSITE-ProRule" id="PRU01240"/>
    </source>
</evidence>
<dbReference type="PROSITE" id="PS51892">
    <property type="entry name" value="SUBTILASE"/>
    <property type="match status" value="1"/>
</dbReference>
<keyword evidence="7" id="KW-0732">Signal</keyword>
<keyword evidence="3 6" id="KW-0378">Hydrolase</keyword>
<feature type="active site" description="Charge relay system" evidence="5 6">
    <location>
        <position position="254"/>
    </location>
</feature>
<dbReference type="InterPro" id="IPR036852">
    <property type="entry name" value="Peptidase_S8/S53_dom_sf"/>
</dbReference>
<name>A0A918D377_9BACI</name>
<evidence type="ECO:0000313" key="9">
    <source>
        <dbReference type="EMBL" id="GGN61215.1"/>
    </source>
</evidence>
<dbReference type="FunFam" id="3.40.50.12090:FF:000001">
    <property type="entry name" value="Cell surface protein"/>
    <property type="match status" value="1"/>
</dbReference>
<dbReference type="InterPro" id="IPR023828">
    <property type="entry name" value="Peptidase_S8_Ser-AS"/>
</dbReference>
<protein>
    <recommendedName>
        <fullName evidence="8">Peptidase S8/S53 domain-containing protein</fullName>
    </recommendedName>
</protein>
<dbReference type="PANTHER" id="PTHR43399">
    <property type="entry name" value="SUBTILISIN-RELATED"/>
    <property type="match status" value="1"/>
</dbReference>
<dbReference type="Gene3D" id="3.40.50.12090">
    <property type="match status" value="2"/>
</dbReference>
<dbReference type="Pfam" id="PF00082">
    <property type="entry name" value="Peptidase_S8"/>
    <property type="match status" value="1"/>
</dbReference>
<dbReference type="InterPro" id="IPR051048">
    <property type="entry name" value="Peptidase_S8/S53_subtilisin"/>
</dbReference>
<evidence type="ECO:0000256" key="3">
    <source>
        <dbReference type="ARBA" id="ARBA00022801"/>
    </source>
</evidence>
<dbReference type="PRINTS" id="PR00723">
    <property type="entry name" value="SUBTILISIN"/>
</dbReference>
<evidence type="ECO:0000256" key="4">
    <source>
        <dbReference type="ARBA" id="ARBA00022825"/>
    </source>
</evidence>